<dbReference type="SMART" id="SM00239">
    <property type="entry name" value="C2"/>
    <property type="match status" value="2"/>
</dbReference>
<dbReference type="PRINTS" id="PR00360">
    <property type="entry name" value="C2DOMAIN"/>
</dbReference>
<dbReference type="Gene3D" id="2.60.40.150">
    <property type="entry name" value="C2 domain"/>
    <property type="match status" value="3"/>
</dbReference>
<dbReference type="PANTHER" id="PTHR45911">
    <property type="entry name" value="C2 DOMAIN-CONTAINING PROTEIN"/>
    <property type="match status" value="1"/>
</dbReference>
<dbReference type="InterPro" id="IPR010482">
    <property type="entry name" value="TECPR1-like_DysF"/>
</dbReference>
<feature type="transmembrane region" description="Helical" evidence="4">
    <location>
        <begin position="460"/>
        <end position="482"/>
    </location>
</feature>
<dbReference type="CDD" id="cd08377">
    <property type="entry name" value="C2C_MCTP_PRT"/>
    <property type="match status" value="1"/>
</dbReference>
<dbReference type="PANTHER" id="PTHR45911:SF4">
    <property type="entry name" value="MULTIPLE C2 AND TRANSMEMBRANE DOMAIN-CONTAINING PROTEIN"/>
    <property type="match status" value="1"/>
</dbReference>
<gene>
    <name evidence="6" type="ORF">TSPI_10899</name>
</gene>
<organism evidence="6 7">
    <name type="scientific">Trichinella spiralis</name>
    <name type="common">Trichina worm</name>
    <dbReference type="NCBI Taxonomy" id="6334"/>
    <lineage>
        <taxon>Eukaryota</taxon>
        <taxon>Metazoa</taxon>
        <taxon>Ecdysozoa</taxon>
        <taxon>Nematoda</taxon>
        <taxon>Enoplea</taxon>
        <taxon>Dorylaimia</taxon>
        <taxon>Trichinellida</taxon>
        <taxon>Trichinellidae</taxon>
        <taxon>Trichinella</taxon>
    </lineage>
</organism>
<feature type="domain" description="C2" evidence="5">
    <location>
        <begin position="1"/>
        <end position="113"/>
    </location>
</feature>
<dbReference type="InterPro" id="IPR000008">
    <property type="entry name" value="C2_dom"/>
</dbReference>
<dbReference type="InterPro" id="IPR035892">
    <property type="entry name" value="C2_domain_sf"/>
</dbReference>
<keyword evidence="4" id="KW-1133">Transmembrane helix</keyword>
<keyword evidence="1" id="KW-0479">Metal-binding</keyword>
<keyword evidence="2" id="KW-0106">Calcium</keyword>
<dbReference type="SUPFAM" id="SSF49562">
    <property type="entry name" value="C2 domain (Calcium/lipid-binding domain, CaLB)"/>
    <property type="match status" value="2"/>
</dbReference>
<feature type="transmembrane region" description="Helical" evidence="4">
    <location>
        <begin position="576"/>
        <end position="602"/>
    </location>
</feature>
<reference evidence="6 7" key="1">
    <citation type="submission" date="2024-07" db="EMBL/GenBank/DDBJ databases">
        <title>Enhanced genomic and transcriptomic resources for Trichinella pseudospiralis and T. spiralis underpin the discovery of pronounced molecular differences between stages and species.</title>
        <authorList>
            <person name="Pasi K.K."/>
            <person name="La Rosa G."/>
            <person name="Gomez-Morales M.A."/>
            <person name="Tosini F."/>
            <person name="Sumanam S."/>
            <person name="Young N.D."/>
            <person name="Chang B.C."/>
            <person name="Robin G.B."/>
        </authorList>
    </citation>
    <scope>NUCLEOTIDE SEQUENCE [LARGE SCALE GENOMIC DNA]</scope>
    <source>
        <strain evidence="6">ISS534</strain>
    </source>
</reference>
<evidence type="ECO:0000256" key="3">
    <source>
        <dbReference type="SAM" id="Coils"/>
    </source>
</evidence>
<evidence type="ECO:0000313" key="6">
    <source>
        <dbReference type="EMBL" id="KAL1229631.1"/>
    </source>
</evidence>
<keyword evidence="4" id="KW-0472">Membrane</keyword>
<name>A0ABR3K467_TRISP</name>
<sequence length="673" mass="77384">MVRPKTTNSNDDIYQVHVLLKEGGNLVAKDFSGSSDPYVKFKYKGKQVHKTKIVYQNLNPSWGERFVFVAAGLQTPLVIQVYDYDRFASDDFMGSANLYLKPLKLNTAYELKVLLTDNTSDLSMGYLLLQIMVSPFTEDDVHNINYRPPLINSEYFKKPSNSVSEWLSVLHISLIEGRGFCPISTVQGINLPDLYQELEFSVYDRRKEIFIGKGSIDLITILERNTLSDWFDLCDAAGQLFLVLSLSNAFDSPQAKISPKRNNLETEEIKLAKEYSLANTLRHIRNIGCLIITVCRAKGLAAANIGGKSDPFCVLEMVNTRFQTRTEYKTVNPEWNKTFVFDINDMYSILHVTIYDEDPNSRNEFLGKVAFPLIQIKNGERRWYQLKDQKLKSFVKGRIQLETKIFWNPIRASIRVFTPKESKYIYAEEKFKRQIFMQNVNRLKESATSVMEMVSMSKKLLSWETPLHSILALIGFILVVYFIELYMIPLALLGLFAKDAILSLLIKKQSGDNEKMVELADVEENEETEEKKSLREKLAAVQDAMSMVQKLLGYIAELLERIQNTFNFTDKFLSKLACFTLFTLCITLYFLPLRFIIILWGINKFTKKLRNPMADQNNELLDFLSRVPTANELAMYMNEAVNESRINQKAELKVAVTNNNNNNGNKKIDVKRI</sequence>
<evidence type="ECO:0000256" key="2">
    <source>
        <dbReference type="ARBA" id="ARBA00022837"/>
    </source>
</evidence>
<dbReference type="Pfam" id="PF00168">
    <property type="entry name" value="C2"/>
    <property type="match status" value="2"/>
</dbReference>
<evidence type="ECO:0000259" key="5">
    <source>
        <dbReference type="PROSITE" id="PS50004"/>
    </source>
</evidence>
<accession>A0ABR3K467</accession>
<dbReference type="EMBL" id="JBEUSY010000486">
    <property type="protein sequence ID" value="KAL1229631.1"/>
    <property type="molecule type" value="Genomic_DNA"/>
</dbReference>
<keyword evidence="3" id="KW-0175">Coiled coil</keyword>
<dbReference type="Pfam" id="PF06398">
    <property type="entry name" value="Pex24p"/>
    <property type="match status" value="1"/>
</dbReference>
<keyword evidence="4 6" id="KW-0812">Transmembrane</keyword>
<feature type="coiled-coil region" evidence="3">
    <location>
        <begin position="517"/>
        <end position="544"/>
    </location>
</feature>
<evidence type="ECO:0000313" key="7">
    <source>
        <dbReference type="Proteomes" id="UP001558632"/>
    </source>
</evidence>
<protein>
    <submittedName>
        <fullName evidence="6">Multiple C2 and transmembrane domain-containing protein</fullName>
    </submittedName>
</protein>
<keyword evidence="7" id="KW-1185">Reference proteome</keyword>
<evidence type="ECO:0000256" key="4">
    <source>
        <dbReference type="SAM" id="Phobius"/>
    </source>
</evidence>
<dbReference type="Proteomes" id="UP001558632">
    <property type="component" value="Unassembled WGS sequence"/>
</dbReference>
<feature type="domain" description="C2" evidence="5">
    <location>
        <begin position="265"/>
        <end position="388"/>
    </location>
</feature>
<dbReference type="PROSITE" id="PS50004">
    <property type="entry name" value="C2"/>
    <property type="match status" value="2"/>
</dbReference>
<proteinExistence type="predicted"/>
<comment type="caution">
    <text evidence="6">The sequence shown here is derived from an EMBL/GenBank/DDBJ whole genome shotgun (WGS) entry which is preliminary data.</text>
</comment>
<evidence type="ECO:0000256" key="1">
    <source>
        <dbReference type="ARBA" id="ARBA00022723"/>
    </source>
</evidence>